<feature type="transmembrane region" description="Helical" evidence="4">
    <location>
        <begin position="252"/>
        <end position="270"/>
    </location>
</feature>
<feature type="transmembrane region" description="Helical" evidence="4">
    <location>
        <begin position="222"/>
        <end position="240"/>
    </location>
</feature>
<dbReference type="InterPro" id="IPR052714">
    <property type="entry name" value="MFS_Exporter"/>
</dbReference>
<dbReference type="EMBL" id="QJTF01000017">
    <property type="protein sequence ID" value="PYE86972.1"/>
    <property type="molecule type" value="Genomic_DNA"/>
</dbReference>
<dbReference type="PANTHER" id="PTHR23531">
    <property type="entry name" value="QUINOLENE RESISTANCE PROTEIN NORA"/>
    <property type="match status" value="1"/>
</dbReference>
<evidence type="ECO:0000313" key="6">
    <source>
        <dbReference type="EMBL" id="PYE86972.1"/>
    </source>
</evidence>
<proteinExistence type="predicted"/>
<feature type="transmembrane region" description="Helical" evidence="4">
    <location>
        <begin position="137"/>
        <end position="157"/>
    </location>
</feature>
<evidence type="ECO:0000256" key="1">
    <source>
        <dbReference type="ARBA" id="ARBA00022692"/>
    </source>
</evidence>
<dbReference type="InterPro" id="IPR011701">
    <property type="entry name" value="MFS"/>
</dbReference>
<feature type="domain" description="Major facilitator superfamily (MFS) profile" evidence="5">
    <location>
        <begin position="1"/>
        <end position="398"/>
    </location>
</feature>
<sequence>MIFSAQTAPSSHAGSRAIVYLACLCIAAAYGLFFTLPLYVEALGGNEAIVGNILFAGAFGTLLCVGFANQIMDFWKPHIVVAAGALCYALGATVFAFTHEISALFYLAGFLLGAGWGLAFTIGPIMLSGLVTDANRAVLFSVLSAFNMLGMGLAPVAAHGLLAAGVQHWVIFAGAMVLAIASAILFYIAGRSLSHIAAPQSESLPGGEAAALHRIIRSPAKYPLIMVFLGACVFSSMVNFQTTFAASKGLNYSIFYISYTAAVIGGRFLISGFVNRKEPMKTTIVLLVLMCLSLIMFAVMPAGPAFYAASSLLLGLSYGLVYPLIQAQAVNASDENLRSRTLVYFSLFYFVGVFGFPLLGGRIIVEGGYQALLYALLIMGVLELLVAVWRYLAAQRAAVPSRNSA</sequence>
<organism evidence="6 7">
    <name type="scientific">Phyllobacterium leguminum</name>
    <dbReference type="NCBI Taxonomy" id="314237"/>
    <lineage>
        <taxon>Bacteria</taxon>
        <taxon>Pseudomonadati</taxon>
        <taxon>Pseudomonadota</taxon>
        <taxon>Alphaproteobacteria</taxon>
        <taxon>Hyphomicrobiales</taxon>
        <taxon>Phyllobacteriaceae</taxon>
        <taxon>Phyllobacterium</taxon>
    </lineage>
</organism>
<keyword evidence="3 4" id="KW-0472">Membrane</keyword>
<dbReference type="AlphaFoldDB" id="A0A318T077"/>
<dbReference type="OrthoDB" id="8046314at2"/>
<feature type="transmembrane region" description="Helical" evidence="4">
    <location>
        <begin position="17"/>
        <end position="36"/>
    </location>
</feature>
<dbReference type="PANTHER" id="PTHR23531:SF1">
    <property type="entry name" value="QUINOLENE RESISTANCE PROTEIN NORA"/>
    <property type="match status" value="1"/>
</dbReference>
<dbReference type="Pfam" id="PF07690">
    <property type="entry name" value="MFS_1"/>
    <property type="match status" value="1"/>
</dbReference>
<dbReference type="Gene3D" id="1.20.1250.20">
    <property type="entry name" value="MFS general substrate transporter like domains"/>
    <property type="match status" value="1"/>
</dbReference>
<evidence type="ECO:0000256" key="4">
    <source>
        <dbReference type="SAM" id="Phobius"/>
    </source>
</evidence>
<feature type="transmembrane region" description="Helical" evidence="4">
    <location>
        <begin position="282"/>
        <end position="300"/>
    </location>
</feature>
<dbReference type="RefSeq" id="WP_110753047.1">
    <property type="nucleotide sequence ID" value="NZ_QJTF01000017.1"/>
</dbReference>
<feature type="transmembrane region" description="Helical" evidence="4">
    <location>
        <begin position="79"/>
        <end position="97"/>
    </location>
</feature>
<keyword evidence="1 4" id="KW-0812">Transmembrane</keyword>
<evidence type="ECO:0000256" key="3">
    <source>
        <dbReference type="ARBA" id="ARBA00023136"/>
    </source>
</evidence>
<dbReference type="Proteomes" id="UP000247454">
    <property type="component" value="Unassembled WGS sequence"/>
</dbReference>
<dbReference type="SUPFAM" id="SSF103473">
    <property type="entry name" value="MFS general substrate transporter"/>
    <property type="match status" value="1"/>
</dbReference>
<protein>
    <submittedName>
        <fullName evidence="6">Putative MFS family arabinose efflux permease</fullName>
    </submittedName>
</protein>
<dbReference type="InterPro" id="IPR020846">
    <property type="entry name" value="MFS_dom"/>
</dbReference>
<dbReference type="PROSITE" id="PS50850">
    <property type="entry name" value="MFS"/>
    <property type="match status" value="1"/>
</dbReference>
<gene>
    <name evidence="6" type="ORF">C7477_11711</name>
</gene>
<feature type="transmembrane region" description="Helical" evidence="4">
    <location>
        <begin position="103"/>
        <end position="125"/>
    </location>
</feature>
<evidence type="ECO:0000313" key="7">
    <source>
        <dbReference type="Proteomes" id="UP000247454"/>
    </source>
</evidence>
<keyword evidence="7" id="KW-1185">Reference proteome</keyword>
<keyword evidence="2 4" id="KW-1133">Transmembrane helix</keyword>
<name>A0A318T077_9HYPH</name>
<feature type="transmembrane region" description="Helical" evidence="4">
    <location>
        <begin position="371"/>
        <end position="392"/>
    </location>
</feature>
<feature type="transmembrane region" description="Helical" evidence="4">
    <location>
        <begin position="169"/>
        <end position="189"/>
    </location>
</feature>
<comment type="caution">
    <text evidence="6">The sequence shown here is derived from an EMBL/GenBank/DDBJ whole genome shotgun (WGS) entry which is preliminary data.</text>
</comment>
<feature type="transmembrane region" description="Helical" evidence="4">
    <location>
        <begin position="48"/>
        <end position="67"/>
    </location>
</feature>
<dbReference type="InterPro" id="IPR036259">
    <property type="entry name" value="MFS_trans_sf"/>
</dbReference>
<feature type="transmembrane region" description="Helical" evidence="4">
    <location>
        <begin position="342"/>
        <end position="365"/>
    </location>
</feature>
<accession>A0A318T077</accession>
<reference evidence="6 7" key="1">
    <citation type="submission" date="2018-06" db="EMBL/GenBank/DDBJ databases">
        <title>Genomic Encyclopedia of Type Strains, Phase III (KMG-III): the genomes of soil and plant-associated and newly described type strains.</title>
        <authorList>
            <person name="Whitman W."/>
        </authorList>
    </citation>
    <scope>NUCLEOTIDE SEQUENCE [LARGE SCALE GENOMIC DNA]</scope>
    <source>
        <strain evidence="6 7">ORS 1419</strain>
    </source>
</reference>
<evidence type="ECO:0000256" key="2">
    <source>
        <dbReference type="ARBA" id="ARBA00022989"/>
    </source>
</evidence>
<feature type="transmembrane region" description="Helical" evidence="4">
    <location>
        <begin position="306"/>
        <end position="330"/>
    </location>
</feature>
<dbReference type="GO" id="GO:0022857">
    <property type="term" value="F:transmembrane transporter activity"/>
    <property type="evidence" value="ECO:0007669"/>
    <property type="project" value="InterPro"/>
</dbReference>
<evidence type="ECO:0000259" key="5">
    <source>
        <dbReference type="PROSITE" id="PS50850"/>
    </source>
</evidence>